<proteinExistence type="predicted"/>
<dbReference type="EMBL" id="MU005981">
    <property type="protein sequence ID" value="KAF2860493.1"/>
    <property type="molecule type" value="Genomic_DNA"/>
</dbReference>
<organism evidence="2 3">
    <name type="scientific">Piedraia hortae CBS 480.64</name>
    <dbReference type="NCBI Taxonomy" id="1314780"/>
    <lineage>
        <taxon>Eukaryota</taxon>
        <taxon>Fungi</taxon>
        <taxon>Dikarya</taxon>
        <taxon>Ascomycota</taxon>
        <taxon>Pezizomycotina</taxon>
        <taxon>Dothideomycetes</taxon>
        <taxon>Dothideomycetidae</taxon>
        <taxon>Capnodiales</taxon>
        <taxon>Piedraiaceae</taxon>
        <taxon>Piedraia</taxon>
    </lineage>
</organism>
<name>A0A6A7BZF5_9PEZI</name>
<sequence>MPCDRLGHYHQWPVAAGGPTLTVYRCERFCGYCEGEEALKVWEQAARLRRHVLQRHCRPDGRGTHPFVDFNPHWTDDPPTNKPPKGIRKDGQARKKAHRTKESYRQKSRRASARQIVAAHPEVFTAEQRGSTQSKGANVIHPGGDGCQPQGNGSTPEIHPDGDSHDNVQRGIDGNSSAGGMASPGASTSVLGPRFQGSNNPQPSSIMPSPVRPETAQVAIFDQVFGQGSIAYGMPTQGHMPAGHGINNMQNHLATGQSLFTNIHQVTGSSPAVYYSLHYDPQIRQSIFQATAAAGHDQGNIQAHHYLHSTAVPNVTQVQGPQGNLFTQPPVATSASFHPASGNNFPIQNAPITLQGNTNPVNGLERTWQTTNNVSQQGNAPASTCLRWGLDTSILDKELIH</sequence>
<feature type="compositionally biased region" description="Low complexity" evidence="1">
    <location>
        <begin position="176"/>
        <end position="189"/>
    </location>
</feature>
<evidence type="ECO:0000313" key="3">
    <source>
        <dbReference type="Proteomes" id="UP000799421"/>
    </source>
</evidence>
<reference evidence="2" key="1">
    <citation type="journal article" date="2020" name="Stud. Mycol.">
        <title>101 Dothideomycetes genomes: a test case for predicting lifestyles and emergence of pathogens.</title>
        <authorList>
            <person name="Haridas S."/>
            <person name="Albert R."/>
            <person name="Binder M."/>
            <person name="Bloem J."/>
            <person name="Labutti K."/>
            <person name="Salamov A."/>
            <person name="Andreopoulos B."/>
            <person name="Baker S."/>
            <person name="Barry K."/>
            <person name="Bills G."/>
            <person name="Bluhm B."/>
            <person name="Cannon C."/>
            <person name="Castanera R."/>
            <person name="Culley D."/>
            <person name="Daum C."/>
            <person name="Ezra D."/>
            <person name="Gonzalez J."/>
            <person name="Henrissat B."/>
            <person name="Kuo A."/>
            <person name="Liang C."/>
            <person name="Lipzen A."/>
            <person name="Lutzoni F."/>
            <person name="Magnuson J."/>
            <person name="Mondo S."/>
            <person name="Nolan M."/>
            <person name="Ohm R."/>
            <person name="Pangilinan J."/>
            <person name="Park H.-J."/>
            <person name="Ramirez L."/>
            <person name="Alfaro M."/>
            <person name="Sun H."/>
            <person name="Tritt A."/>
            <person name="Yoshinaga Y."/>
            <person name="Zwiers L.-H."/>
            <person name="Turgeon B."/>
            <person name="Goodwin S."/>
            <person name="Spatafora J."/>
            <person name="Crous P."/>
            <person name="Grigoriev I."/>
        </authorList>
    </citation>
    <scope>NUCLEOTIDE SEQUENCE</scope>
    <source>
        <strain evidence="2">CBS 480.64</strain>
    </source>
</reference>
<gene>
    <name evidence="2" type="ORF">K470DRAFT_270715</name>
</gene>
<feature type="region of interest" description="Disordered" evidence="1">
    <location>
        <begin position="61"/>
        <end position="211"/>
    </location>
</feature>
<evidence type="ECO:0000256" key="1">
    <source>
        <dbReference type="SAM" id="MobiDB-lite"/>
    </source>
</evidence>
<keyword evidence="3" id="KW-1185">Reference proteome</keyword>
<dbReference type="AlphaFoldDB" id="A0A6A7BZF5"/>
<dbReference type="OrthoDB" id="3910132at2759"/>
<dbReference type="Proteomes" id="UP000799421">
    <property type="component" value="Unassembled WGS sequence"/>
</dbReference>
<accession>A0A6A7BZF5</accession>
<feature type="compositionally biased region" description="Basic and acidic residues" evidence="1">
    <location>
        <begin position="158"/>
        <end position="168"/>
    </location>
</feature>
<protein>
    <submittedName>
        <fullName evidence="2">Uncharacterized protein</fullName>
    </submittedName>
</protein>
<feature type="compositionally biased region" description="Polar residues" evidence="1">
    <location>
        <begin position="196"/>
        <end position="207"/>
    </location>
</feature>
<evidence type="ECO:0000313" key="2">
    <source>
        <dbReference type="EMBL" id="KAF2860493.1"/>
    </source>
</evidence>